<feature type="compositionally biased region" description="Low complexity" evidence="1">
    <location>
        <begin position="308"/>
        <end position="334"/>
    </location>
</feature>
<evidence type="ECO:0000313" key="2">
    <source>
        <dbReference type="EMBL" id="KAF5204541.1"/>
    </source>
</evidence>
<feature type="region of interest" description="Disordered" evidence="1">
    <location>
        <begin position="285"/>
        <end position="334"/>
    </location>
</feature>
<feature type="compositionally biased region" description="Acidic residues" evidence="1">
    <location>
        <begin position="294"/>
        <end position="307"/>
    </location>
</feature>
<dbReference type="EMBL" id="JABWDY010005311">
    <property type="protein sequence ID" value="KAF5204541.1"/>
    <property type="molecule type" value="Genomic_DNA"/>
</dbReference>
<protein>
    <submittedName>
        <fullName evidence="2">Uncharacterized protein</fullName>
    </submittedName>
</protein>
<name>A0A7J6X480_THATH</name>
<reference evidence="2 3" key="1">
    <citation type="submission" date="2020-06" db="EMBL/GenBank/DDBJ databases">
        <title>Transcriptomic and genomic resources for Thalictrum thalictroides and T. hernandezii: Facilitating candidate gene discovery in an emerging model plant lineage.</title>
        <authorList>
            <person name="Arias T."/>
            <person name="Riano-Pachon D.M."/>
            <person name="Di Stilio V.S."/>
        </authorList>
    </citation>
    <scope>NUCLEOTIDE SEQUENCE [LARGE SCALE GENOMIC DNA]</scope>
    <source>
        <strain evidence="3">cv. WT478/WT964</strain>
        <tissue evidence="2">Leaves</tissue>
    </source>
</reference>
<dbReference type="Proteomes" id="UP000554482">
    <property type="component" value="Unassembled WGS sequence"/>
</dbReference>
<organism evidence="2 3">
    <name type="scientific">Thalictrum thalictroides</name>
    <name type="common">Rue-anemone</name>
    <name type="synonym">Anemone thalictroides</name>
    <dbReference type="NCBI Taxonomy" id="46969"/>
    <lineage>
        <taxon>Eukaryota</taxon>
        <taxon>Viridiplantae</taxon>
        <taxon>Streptophyta</taxon>
        <taxon>Embryophyta</taxon>
        <taxon>Tracheophyta</taxon>
        <taxon>Spermatophyta</taxon>
        <taxon>Magnoliopsida</taxon>
        <taxon>Ranunculales</taxon>
        <taxon>Ranunculaceae</taxon>
        <taxon>Thalictroideae</taxon>
        <taxon>Thalictrum</taxon>
    </lineage>
</organism>
<proteinExistence type="predicted"/>
<comment type="caution">
    <text evidence="2">The sequence shown here is derived from an EMBL/GenBank/DDBJ whole genome shotgun (WGS) entry which is preliminary data.</text>
</comment>
<sequence>MYEIHQPVVPKRTKIEDGTASGVALDNVSVLPPVVLEGVPASTVDLDSKCSDEDIAALAVALQNVPPAKDIHVCNVNGKHPPENEYLQLEHLAIHAINAEETGIHPEDSNEAIHAINAEEIGIHPEESNEAMHAINAEEIDIHPEESNEALRAINDQEINIHPEESNEPSTSSGSSDSAALPMALDIVLAEEDGSMADDETGSNNGGPSDSSAELVAVNDGEHALLNEPILQLENLDGSLADDEASSNSGGSSDSSAELLALNIGEHAQPNDALLQLNNLAIQGAHDPNFVPNELDEEGYMADDEASSESSGGPSDSSAPGSTITSKGSTGSTD</sequence>
<keyword evidence="3" id="KW-1185">Reference proteome</keyword>
<evidence type="ECO:0000313" key="3">
    <source>
        <dbReference type="Proteomes" id="UP000554482"/>
    </source>
</evidence>
<gene>
    <name evidence="2" type="ORF">FRX31_005871</name>
</gene>
<accession>A0A7J6X480</accession>
<evidence type="ECO:0000256" key="1">
    <source>
        <dbReference type="SAM" id="MobiDB-lite"/>
    </source>
</evidence>
<dbReference type="AlphaFoldDB" id="A0A7J6X480"/>